<dbReference type="PRINTS" id="PR01050">
    <property type="entry name" value="PYRUVTKNASE"/>
</dbReference>
<accession>A0A844G4R3</accession>
<dbReference type="Pfam" id="PF00224">
    <property type="entry name" value="PK"/>
    <property type="match status" value="1"/>
</dbReference>
<name>A0A844G4R3_9BACT</name>
<evidence type="ECO:0000259" key="16">
    <source>
        <dbReference type="Pfam" id="PF00224"/>
    </source>
</evidence>
<evidence type="ECO:0000313" key="18">
    <source>
        <dbReference type="EMBL" id="MST98346.1"/>
    </source>
</evidence>
<evidence type="ECO:0000256" key="2">
    <source>
        <dbReference type="ARBA" id="ARBA00001958"/>
    </source>
</evidence>
<keyword evidence="11 15" id="KW-0460">Magnesium</keyword>
<dbReference type="SUPFAM" id="SSF52935">
    <property type="entry name" value="PK C-terminal domain-like"/>
    <property type="match status" value="1"/>
</dbReference>
<dbReference type="EMBL" id="VUNS01000018">
    <property type="protein sequence ID" value="MST98346.1"/>
    <property type="molecule type" value="Genomic_DNA"/>
</dbReference>
<protein>
    <recommendedName>
        <fullName evidence="5 14">Pyruvate kinase</fullName>
        <ecNumber evidence="5 14">2.7.1.40</ecNumber>
    </recommendedName>
</protein>
<evidence type="ECO:0000256" key="13">
    <source>
        <dbReference type="ARBA" id="ARBA00023317"/>
    </source>
</evidence>
<dbReference type="GO" id="GO:0004743">
    <property type="term" value="F:pyruvate kinase activity"/>
    <property type="evidence" value="ECO:0007669"/>
    <property type="project" value="UniProtKB-UniRule"/>
</dbReference>
<gene>
    <name evidence="18" type="primary">pyk</name>
    <name evidence="18" type="ORF">FYJ85_14995</name>
</gene>
<feature type="domain" description="Pyruvate kinase C-terminal" evidence="17">
    <location>
        <begin position="352"/>
        <end position="457"/>
    </location>
</feature>
<dbReference type="InterPro" id="IPR036918">
    <property type="entry name" value="Pyrv_Knase_C_sf"/>
</dbReference>
<keyword evidence="7" id="KW-0479">Metal-binding</keyword>
<comment type="caution">
    <text evidence="18">The sequence shown here is derived from an EMBL/GenBank/DDBJ whole genome shotgun (WGS) entry which is preliminary data.</text>
</comment>
<dbReference type="InterPro" id="IPR015813">
    <property type="entry name" value="Pyrv/PenolPyrv_kinase-like_dom"/>
</dbReference>
<dbReference type="GO" id="GO:0005524">
    <property type="term" value="F:ATP binding"/>
    <property type="evidence" value="ECO:0007669"/>
    <property type="project" value="UniProtKB-KW"/>
</dbReference>
<dbReference type="InterPro" id="IPR015795">
    <property type="entry name" value="Pyrv_Knase_C"/>
</dbReference>
<dbReference type="InterPro" id="IPR001697">
    <property type="entry name" value="Pyr_Knase"/>
</dbReference>
<dbReference type="Gene3D" id="3.20.20.60">
    <property type="entry name" value="Phosphoenolpyruvate-binding domains"/>
    <property type="match status" value="1"/>
</dbReference>
<dbReference type="InterPro" id="IPR018209">
    <property type="entry name" value="Pyrv_Knase_AS"/>
</dbReference>
<dbReference type="Proteomes" id="UP000435649">
    <property type="component" value="Unassembled WGS sequence"/>
</dbReference>
<evidence type="ECO:0000256" key="6">
    <source>
        <dbReference type="ARBA" id="ARBA00022679"/>
    </source>
</evidence>
<dbReference type="NCBIfam" id="TIGR01064">
    <property type="entry name" value="pyruv_kin"/>
    <property type="match status" value="1"/>
</dbReference>
<dbReference type="NCBIfam" id="NF004491">
    <property type="entry name" value="PRK05826.1"/>
    <property type="match status" value="1"/>
</dbReference>
<dbReference type="Pfam" id="PF02887">
    <property type="entry name" value="PK_C"/>
    <property type="match status" value="1"/>
</dbReference>
<evidence type="ECO:0000256" key="5">
    <source>
        <dbReference type="ARBA" id="ARBA00012142"/>
    </source>
</evidence>
<evidence type="ECO:0000256" key="8">
    <source>
        <dbReference type="ARBA" id="ARBA00022741"/>
    </source>
</evidence>
<comment type="similarity">
    <text evidence="4 15">Belongs to the pyruvate kinase family.</text>
</comment>
<evidence type="ECO:0000256" key="14">
    <source>
        <dbReference type="NCBIfam" id="TIGR01064"/>
    </source>
</evidence>
<dbReference type="FunFam" id="2.40.33.10:FF:000001">
    <property type="entry name" value="Pyruvate kinase"/>
    <property type="match status" value="1"/>
</dbReference>
<dbReference type="EC" id="2.7.1.40" evidence="5 14"/>
<comment type="catalytic activity">
    <reaction evidence="15">
        <text>pyruvate + ATP = phosphoenolpyruvate + ADP + H(+)</text>
        <dbReference type="Rhea" id="RHEA:18157"/>
        <dbReference type="ChEBI" id="CHEBI:15361"/>
        <dbReference type="ChEBI" id="CHEBI:15378"/>
        <dbReference type="ChEBI" id="CHEBI:30616"/>
        <dbReference type="ChEBI" id="CHEBI:58702"/>
        <dbReference type="ChEBI" id="CHEBI:456216"/>
        <dbReference type="EC" id="2.7.1.40"/>
    </reaction>
</comment>
<evidence type="ECO:0000256" key="11">
    <source>
        <dbReference type="ARBA" id="ARBA00022842"/>
    </source>
</evidence>
<dbReference type="Gene3D" id="3.40.1380.20">
    <property type="entry name" value="Pyruvate kinase, C-terminal domain"/>
    <property type="match status" value="1"/>
</dbReference>
<reference evidence="18 19" key="1">
    <citation type="submission" date="2019-08" db="EMBL/GenBank/DDBJ databases">
        <title>In-depth cultivation of the pig gut microbiome towards novel bacterial diversity and tailored functional studies.</title>
        <authorList>
            <person name="Wylensek D."/>
            <person name="Hitch T.C.A."/>
            <person name="Clavel T."/>
        </authorList>
    </citation>
    <scope>NUCLEOTIDE SEQUENCE [LARGE SCALE GENOMIC DNA]</scope>
    <source>
        <strain evidence="18 19">BBE-744-WT-12</strain>
    </source>
</reference>
<dbReference type="PROSITE" id="PS00110">
    <property type="entry name" value="PYRUVATE_KINASE"/>
    <property type="match status" value="1"/>
</dbReference>
<keyword evidence="19" id="KW-1185">Reference proteome</keyword>
<feature type="domain" description="Pyruvate kinase barrel" evidence="16">
    <location>
        <begin position="2"/>
        <end position="316"/>
    </location>
</feature>
<keyword evidence="8" id="KW-0547">Nucleotide-binding</keyword>
<evidence type="ECO:0000256" key="12">
    <source>
        <dbReference type="ARBA" id="ARBA00023152"/>
    </source>
</evidence>
<dbReference type="InterPro" id="IPR015793">
    <property type="entry name" value="Pyrv_Knase_brl"/>
</dbReference>
<comment type="cofactor">
    <cofactor evidence="1">
        <name>Mg(2+)</name>
        <dbReference type="ChEBI" id="CHEBI:18420"/>
    </cofactor>
</comment>
<dbReference type="AlphaFoldDB" id="A0A844G4R3"/>
<evidence type="ECO:0000256" key="7">
    <source>
        <dbReference type="ARBA" id="ARBA00022723"/>
    </source>
</evidence>
<evidence type="ECO:0000259" key="17">
    <source>
        <dbReference type="Pfam" id="PF02887"/>
    </source>
</evidence>
<dbReference type="FunFam" id="3.20.20.60:FF:000001">
    <property type="entry name" value="Pyruvate kinase"/>
    <property type="match status" value="1"/>
</dbReference>
<dbReference type="SUPFAM" id="SSF50800">
    <property type="entry name" value="PK beta-barrel domain-like"/>
    <property type="match status" value="1"/>
</dbReference>
<dbReference type="InterPro" id="IPR011037">
    <property type="entry name" value="Pyrv_Knase-like_insert_dom_sf"/>
</dbReference>
<evidence type="ECO:0000256" key="10">
    <source>
        <dbReference type="ARBA" id="ARBA00022840"/>
    </source>
</evidence>
<dbReference type="InterPro" id="IPR015806">
    <property type="entry name" value="Pyrv_Knase_insert_dom_sf"/>
</dbReference>
<keyword evidence="9 15" id="KW-0418">Kinase</keyword>
<dbReference type="InterPro" id="IPR040442">
    <property type="entry name" value="Pyrv_kinase-like_dom_sf"/>
</dbReference>
<sequence length="467" mass="51321">MKFTKIVATVNASTCTPELLLALYKNGMDVVRFNTAHMEVGEMDRAVAMVRRVSDKIAIMVDTKGPNIRTANLTEPLALKQGDTVYMTGDAVEAPAGVQVNYPAFAAEVAPGSRIVCDDGAVELLVLAREGKMLKCTAVHDGVLKNHKSVNVPDVELNTEALTEKDRRFIANAIELELDYIAHSFVRNAADIAAVRELLDAGKSPVRIIAKIENRQGVKNIDEILRAADGIMVARGDLGIEIPLEEVPLIQKELIRSCRKAGKPVITATQMLQSMQENPLPTRAEVNDVANAVYDGTDAVMLSGETAQGRYPVEAVSMMNRIVEEAEKSSAGFFNHIDGVDTGGDREYDFMIRTAVDAAERLPIRAIVCNTAEGKSARCCAAYRPPVPVYALSYRRCVVRQLALVYGVYAEYNEFMESTVELSKETARRLIAEKRLRPEDKVVMLSKNSQARETNNLLCLGEVREFV</sequence>
<dbReference type="GO" id="GO:0006950">
    <property type="term" value="P:response to stress"/>
    <property type="evidence" value="ECO:0007669"/>
    <property type="project" value="UniProtKB-ARBA"/>
</dbReference>
<dbReference type="GO" id="GO:0000287">
    <property type="term" value="F:magnesium ion binding"/>
    <property type="evidence" value="ECO:0007669"/>
    <property type="project" value="UniProtKB-UniRule"/>
</dbReference>
<organism evidence="18 19">
    <name type="scientific">Victivallis lenta</name>
    <dbReference type="NCBI Taxonomy" id="2606640"/>
    <lineage>
        <taxon>Bacteria</taxon>
        <taxon>Pseudomonadati</taxon>
        <taxon>Lentisphaerota</taxon>
        <taxon>Lentisphaeria</taxon>
        <taxon>Victivallales</taxon>
        <taxon>Victivallaceae</taxon>
        <taxon>Victivallis</taxon>
    </lineage>
</organism>
<keyword evidence="12 15" id="KW-0324">Glycolysis</keyword>
<dbReference type="Gene3D" id="2.40.33.10">
    <property type="entry name" value="PK beta-barrel domain-like"/>
    <property type="match status" value="1"/>
</dbReference>
<keyword evidence="10" id="KW-0067">ATP-binding</keyword>
<evidence type="ECO:0000256" key="3">
    <source>
        <dbReference type="ARBA" id="ARBA00004997"/>
    </source>
</evidence>
<evidence type="ECO:0000256" key="9">
    <source>
        <dbReference type="ARBA" id="ARBA00022777"/>
    </source>
</evidence>
<dbReference type="UniPathway" id="UPA00109">
    <property type="reaction ID" value="UER00188"/>
</dbReference>
<dbReference type="GO" id="GO:0030955">
    <property type="term" value="F:potassium ion binding"/>
    <property type="evidence" value="ECO:0007669"/>
    <property type="project" value="UniProtKB-UniRule"/>
</dbReference>
<keyword evidence="6 15" id="KW-0808">Transferase</keyword>
<dbReference type="SUPFAM" id="SSF51621">
    <property type="entry name" value="Phosphoenolpyruvate/pyruvate domain"/>
    <property type="match status" value="1"/>
</dbReference>
<evidence type="ECO:0000313" key="19">
    <source>
        <dbReference type="Proteomes" id="UP000435649"/>
    </source>
</evidence>
<dbReference type="RefSeq" id="WP_106053431.1">
    <property type="nucleotide sequence ID" value="NZ_CALXOB010000014.1"/>
</dbReference>
<evidence type="ECO:0000256" key="1">
    <source>
        <dbReference type="ARBA" id="ARBA00001946"/>
    </source>
</evidence>
<evidence type="ECO:0000256" key="4">
    <source>
        <dbReference type="ARBA" id="ARBA00008663"/>
    </source>
</evidence>
<comment type="cofactor">
    <cofactor evidence="2">
        <name>K(+)</name>
        <dbReference type="ChEBI" id="CHEBI:29103"/>
    </cofactor>
</comment>
<dbReference type="GO" id="GO:0016301">
    <property type="term" value="F:kinase activity"/>
    <property type="evidence" value="ECO:0007669"/>
    <property type="project" value="UniProtKB-KW"/>
</dbReference>
<proteinExistence type="inferred from homology"/>
<keyword evidence="13 18" id="KW-0670">Pyruvate</keyword>
<evidence type="ECO:0000256" key="15">
    <source>
        <dbReference type="RuleBase" id="RU000504"/>
    </source>
</evidence>
<dbReference type="PANTHER" id="PTHR11817">
    <property type="entry name" value="PYRUVATE KINASE"/>
    <property type="match status" value="1"/>
</dbReference>
<comment type="pathway">
    <text evidence="3 15">Carbohydrate degradation; glycolysis; pyruvate from D-glyceraldehyde 3-phosphate: step 5/5.</text>
</comment>